<dbReference type="InterPro" id="IPR023214">
    <property type="entry name" value="HAD_sf"/>
</dbReference>
<evidence type="ECO:0000313" key="1">
    <source>
        <dbReference type="EMBL" id="TDQ51846.1"/>
    </source>
</evidence>
<dbReference type="SUPFAM" id="SSF56784">
    <property type="entry name" value="HAD-like"/>
    <property type="match status" value="1"/>
</dbReference>
<reference evidence="1 2" key="1">
    <citation type="submission" date="2019-03" db="EMBL/GenBank/DDBJ databases">
        <title>Genomic Encyclopedia of Type Strains, Phase IV (KMG-IV): sequencing the most valuable type-strain genomes for metagenomic binning, comparative biology and taxonomic classification.</title>
        <authorList>
            <person name="Goeker M."/>
        </authorList>
    </citation>
    <scope>NUCLEOTIDE SEQUENCE [LARGE SCALE GENOMIC DNA]</scope>
    <source>
        <strain evidence="1 2">DSM 45775</strain>
    </source>
</reference>
<organism evidence="1 2">
    <name type="scientific">Actinomycetospora succinea</name>
    <dbReference type="NCBI Taxonomy" id="663603"/>
    <lineage>
        <taxon>Bacteria</taxon>
        <taxon>Bacillati</taxon>
        <taxon>Actinomycetota</taxon>
        <taxon>Actinomycetes</taxon>
        <taxon>Pseudonocardiales</taxon>
        <taxon>Pseudonocardiaceae</taxon>
        <taxon>Actinomycetospora</taxon>
    </lineage>
</organism>
<sequence>MRAPHARRSALGTPDVMTDARGTVILDVDGTLVDTNYHHALGWYRAFRQYGVTIPVWTIHRHIGMGGDQLVAAVAGDDVEREHGDDIRAAWTEQADAMLDEIAALPGAHDLLEAIVGAGFTLVMASSGKPHHVERYADLIGAGDLASEWVSSGDVERTKPAPDLLGVAMERVGAEAAVVVGDSVWDCQAAERLGLPSVAVRTGGFSNEELREAGASEVVASVEELTADIDQLKPRAPQQA</sequence>
<dbReference type="NCBIfam" id="TIGR01549">
    <property type="entry name" value="HAD-SF-IA-v1"/>
    <property type="match status" value="1"/>
</dbReference>
<name>A0A4R6UZU7_9PSEU</name>
<keyword evidence="2" id="KW-1185">Reference proteome</keyword>
<dbReference type="InterPro" id="IPR023198">
    <property type="entry name" value="PGP-like_dom2"/>
</dbReference>
<dbReference type="PANTHER" id="PTHR43434:SF16">
    <property type="entry name" value="BLL8046 PROTEIN"/>
    <property type="match status" value="1"/>
</dbReference>
<protein>
    <submittedName>
        <fullName evidence="1">HAD superfamily hydrolase (TIGR01509 family)/HAD superfamily hydrolase (TIGR01549 family)</fullName>
    </submittedName>
</protein>
<dbReference type="GO" id="GO:0005829">
    <property type="term" value="C:cytosol"/>
    <property type="evidence" value="ECO:0007669"/>
    <property type="project" value="TreeGrafter"/>
</dbReference>
<dbReference type="InterPro" id="IPR050155">
    <property type="entry name" value="HAD-like_hydrolase_sf"/>
</dbReference>
<dbReference type="SFLD" id="SFLDS00003">
    <property type="entry name" value="Haloacid_Dehalogenase"/>
    <property type="match status" value="1"/>
</dbReference>
<dbReference type="InterPro" id="IPR036412">
    <property type="entry name" value="HAD-like_sf"/>
</dbReference>
<dbReference type="AlphaFoldDB" id="A0A4R6UZU7"/>
<dbReference type="PANTHER" id="PTHR43434">
    <property type="entry name" value="PHOSPHOGLYCOLATE PHOSPHATASE"/>
    <property type="match status" value="1"/>
</dbReference>
<evidence type="ECO:0000313" key="2">
    <source>
        <dbReference type="Proteomes" id="UP000295705"/>
    </source>
</evidence>
<keyword evidence="1" id="KW-0378">Hydrolase</keyword>
<proteinExistence type="predicted"/>
<gene>
    <name evidence="1" type="ORF">EV188_108207</name>
</gene>
<dbReference type="Gene3D" id="3.40.50.1000">
    <property type="entry name" value="HAD superfamily/HAD-like"/>
    <property type="match status" value="1"/>
</dbReference>
<dbReference type="Proteomes" id="UP000295705">
    <property type="component" value="Unassembled WGS sequence"/>
</dbReference>
<accession>A0A4R6UZU7</accession>
<dbReference type="Gene3D" id="1.10.150.240">
    <property type="entry name" value="Putative phosphatase, domain 2"/>
    <property type="match status" value="1"/>
</dbReference>
<dbReference type="GO" id="GO:0006281">
    <property type="term" value="P:DNA repair"/>
    <property type="evidence" value="ECO:0007669"/>
    <property type="project" value="TreeGrafter"/>
</dbReference>
<comment type="caution">
    <text evidence="1">The sequence shown here is derived from an EMBL/GenBank/DDBJ whole genome shotgun (WGS) entry which is preliminary data.</text>
</comment>
<dbReference type="Pfam" id="PF00702">
    <property type="entry name" value="Hydrolase"/>
    <property type="match status" value="1"/>
</dbReference>
<dbReference type="GO" id="GO:0008967">
    <property type="term" value="F:phosphoglycolate phosphatase activity"/>
    <property type="evidence" value="ECO:0007669"/>
    <property type="project" value="TreeGrafter"/>
</dbReference>
<dbReference type="SFLD" id="SFLDG01129">
    <property type="entry name" value="C1.5:_HAD__Beta-PGM__Phosphata"/>
    <property type="match status" value="1"/>
</dbReference>
<dbReference type="InterPro" id="IPR006439">
    <property type="entry name" value="HAD-SF_hydro_IA"/>
</dbReference>
<dbReference type="EMBL" id="SNYO01000008">
    <property type="protein sequence ID" value="TDQ51846.1"/>
    <property type="molecule type" value="Genomic_DNA"/>
</dbReference>